<sequence>MVSSPAGCISSPSCDEHTLQLLVNRNMPCNTPTTLEGGCCHLQAVSNSLWPKTLDKMECEPEHSLPGLQHSRAVSNSLWPVTLDQMECEPQHSLPDLQHLRCKIPLQSLMCSYDLPSGAMWMTSNHLSTTLGVNNTMPNAVCVLHLMFA</sequence>
<dbReference type="Proteomes" id="UP000887568">
    <property type="component" value="Unplaced"/>
</dbReference>
<accession>A0A914BDG1</accession>
<dbReference type="AlphaFoldDB" id="A0A914BDG1"/>
<keyword evidence="2" id="KW-1185">Reference proteome</keyword>
<dbReference type="RefSeq" id="XP_038074094.1">
    <property type="nucleotide sequence ID" value="XM_038218166.1"/>
</dbReference>
<evidence type="ECO:0000313" key="1">
    <source>
        <dbReference type="EnsemblMetazoa" id="XP_038074094.1"/>
    </source>
</evidence>
<dbReference type="EnsemblMetazoa" id="XM_038218166.1">
    <property type="protein sequence ID" value="XP_038074094.1"/>
    <property type="gene ID" value="LOC119742135"/>
</dbReference>
<protein>
    <submittedName>
        <fullName evidence="1">Uncharacterized protein</fullName>
    </submittedName>
</protein>
<proteinExistence type="predicted"/>
<organism evidence="1 2">
    <name type="scientific">Patiria miniata</name>
    <name type="common">Bat star</name>
    <name type="synonym">Asterina miniata</name>
    <dbReference type="NCBI Taxonomy" id="46514"/>
    <lineage>
        <taxon>Eukaryota</taxon>
        <taxon>Metazoa</taxon>
        <taxon>Echinodermata</taxon>
        <taxon>Eleutherozoa</taxon>
        <taxon>Asterozoa</taxon>
        <taxon>Asteroidea</taxon>
        <taxon>Valvatacea</taxon>
        <taxon>Valvatida</taxon>
        <taxon>Asterinidae</taxon>
        <taxon>Patiria</taxon>
    </lineage>
</organism>
<name>A0A914BDG1_PATMI</name>
<reference evidence="1" key="1">
    <citation type="submission" date="2022-11" db="UniProtKB">
        <authorList>
            <consortium name="EnsemblMetazoa"/>
        </authorList>
    </citation>
    <scope>IDENTIFICATION</scope>
</reference>
<evidence type="ECO:0000313" key="2">
    <source>
        <dbReference type="Proteomes" id="UP000887568"/>
    </source>
</evidence>
<dbReference type="GeneID" id="119742135"/>